<dbReference type="EMBL" id="CP013694">
    <property type="protein sequence ID" value="ALU29900.1"/>
    <property type="molecule type" value="Genomic_DNA"/>
</dbReference>
<gene>
    <name evidence="2" type="ORF">ATY89_08085</name>
    <name evidence="3" type="ORF">ATZ20_11105</name>
</gene>
<dbReference type="EMBL" id="CP013695">
    <property type="protein sequence ID" value="ALU32641.1"/>
    <property type="molecule type" value="Genomic_DNA"/>
</dbReference>
<keyword evidence="1" id="KW-0472">Membrane</keyword>
<evidence type="ECO:0000313" key="2">
    <source>
        <dbReference type="EMBL" id="ALU29900.1"/>
    </source>
</evidence>
<name>A0A0U2YAQ9_9CREN</name>
<dbReference type="Proteomes" id="UP000065473">
    <property type="component" value="Chromosome"/>
</dbReference>
<keyword evidence="1" id="KW-0812">Transmembrane</keyword>
<reference evidence="4 5" key="1">
    <citation type="submission" date="2015-12" db="EMBL/GenBank/DDBJ databases">
        <title>A stable core within a dynamic pangenome in Sulfolobus acidocaldarius.</title>
        <authorList>
            <person name="Anderson R."/>
            <person name="Kouris A."/>
            <person name="Seward C."/>
            <person name="Campbell K."/>
            <person name="Whitaker R."/>
        </authorList>
    </citation>
    <scope>NUCLEOTIDE SEQUENCE [LARGE SCALE GENOMIC DNA]</scope>
    <source>
        <strain evidence="2 5">GG12-C01-09</strain>
        <strain evidence="3 4">NG05B_CO5_07</strain>
    </source>
</reference>
<proteinExistence type="predicted"/>
<evidence type="ECO:0000313" key="5">
    <source>
        <dbReference type="Proteomes" id="UP000065473"/>
    </source>
</evidence>
<keyword evidence="1" id="KW-1133">Transmembrane helix</keyword>
<organism evidence="3 4">
    <name type="scientific">Sulfolobus acidocaldarius</name>
    <dbReference type="NCBI Taxonomy" id="2285"/>
    <lineage>
        <taxon>Archaea</taxon>
        <taxon>Thermoproteota</taxon>
        <taxon>Thermoprotei</taxon>
        <taxon>Sulfolobales</taxon>
        <taxon>Sulfolobaceae</taxon>
        <taxon>Sulfolobus</taxon>
    </lineage>
</organism>
<dbReference type="Proteomes" id="UP000060043">
    <property type="component" value="Chromosome"/>
</dbReference>
<evidence type="ECO:0000313" key="4">
    <source>
        <dbReference type="Proteomes" id="UP000060043"/>
    </source>
</evidence>
<feature type="transmembrane region" description="Helical" evidence="1">
    <location>
        <begin position="21"/>
        <end position="41"/>
    </location>
</feature>
<evidence type="ECO:0000256" key="1">
    <source>
        <dbReference type="SAM" id="Phobius"/>
    </source>
</evidence>
<sequence length="197" mass="21688">MRVMRVKLVDQKEIYKCLRSAFFLAMVVVTFLLSNNGLLVVSADHYGPNSVGARMSHYTIGYLTGRVWLTVGFDVYVSNGEINSFTWNLGPYGGQGYFYLFIISSVSLGAVTMTGSVSQSQASIASSVPFEIDVSVFLPLLPPLQETVKGTLYDNIYYNTIDPTHATVYYGTNTNEDSYSSNTAFQLPVTITLDFSG</sequence>
<accession>A0A0U2YAQ9</accession>
<dbReference type="AlphaFoldDB" id="A0A0U2YAQ9"/>
<protein>
    <submittedName>
        <fullName evidence="3">Uncharacterized protein</fullName>
    </submittedName>
</protein>
<evidence type="ECO:0000313" key="3">
    <source>
        <dbReference type="EMBL" id="ALU32641.1"/>
    </source>
</evidence>
<feature type="transmembrane region" description="Helical" evidence="1">
    <location>
        <begin position="97"/>
        <end position="117"/>
    </location>
</feature>